<gene>
    <name evidence="2" type="ORF">PLANPX_1642</name>
</gene>
<dbReference type="Pfam" id="PF12006">
    <property type="entry name" value="DUF3500"/>
    <property type="match status" value="1"/>
</dbReference>
<evidence type="ECO:0000256" key="1">
    <source>
        <dbReference type="SAM" id="SignalP"/>
    </source>
</evidence>
<keyword evidence="1" id="KW-0732">Signal</keyword>
<organism evidence="2 3">
    <name type="scientific">Lacipirellula parvula</name>
    <dbReference type="NCBI Taxonomy" id="2650471"/>
    <lineage>
        <taxon>Bacteria</taxon>
        <taxon>Pseudomonadati</taxon>
        <taxon>Planctomycetota</taxon>
        <taxon>Planctomycetia</taxon>
        <taxon>Pirellulales</taxon>
        <taxon>Lacipirellulaceae</taxon>
        <taxon>Lacipirellula</taxon>
    </lineage>
</organism>
<feature type="signal peptide" evidence="1">
    <location>
        <begin position="1"/>
        <end position="34"/>
    </location>
</feature>
<dbReference type="RefSeq" id="WP_152098072.1">
    <property type="nucleotide sequence ID" value="NZ_AP021861.1"/>
</dbReference>
<dbReference type="EMBL" id="AP021861">
    <property type="protein sequence ID" value="BBO32030.1"/>
    <property type="molecule type" value="Genomic_DNA"/>
</dbReference>
<accession>A0A5K7X639</accession>
<feature type="chain" id="PRO_5024818907" description="DUF3500 domain-containing protein" evidence="1">
    <location>
        <begin position="35"/>
        <end position="340"/>
    </location>
</feature>
<keyword evidence="3" id="KW-1185">Reference proteome</keyword>
<dbReference type="PROSITE" id="PS51257">
    <property type="entry name" value="PROKAR_LIPOPROTEIN"/>
    <property type="match status" value="1"/>
</dbReference>
<protein>
    <recommendedName>
        <fullName evidence="4">DUF3500 domain-containing protein</fullName>
    </recommendedName>
</protein>
<dbReference type="InterPro" id="IPR006311">
    <property type="entry name" value="TAT_signal"/>
</dbReference>
<evidence type="ECO:0000313" key="2">
    <source>
        <dbReference type="EMBL" id="BBO32030.1"/>
    </source>
</evidence>
<evidence type="ECO:0008006" key="4">
    <source>
        <dbReference type="Google" id="ProtNLM"/>
    </source>
</evidence>
<sequence length="340" mass="37581">MPRSPLDRREFFHKAGHSALALGAAACVPLLAFATDAPLASPPAPESLVKLLFESLTPGQRERVCFAWDHQHPEWGLLRTRVSANWNITDEVVDSKFYTPEQQELVHAIYRGIIAPEWHERYDRQQDDDAGGFGANNSIAIFGTPGDGPSELVLTGRHMTLRCDGNSAEHIAFGGPIFYGHDPTSTQEDDASHEGSVFWSQALEANSLYQALDGKQQQLALVKRLPGESQVAFRGAKGQFDGIPVTEFSADQKARVQEVLRKLIEPFRQSDRDEALACLSAQGGLDACSLAFYQPGDIGNDKVWDNWRLEGPSFVWHFRGAPHVHTWVNIADNPSVKLNA</sequence>
<dbReference type="Proteomes" id="UP000326837">
    <property type="component" value="Chromosome"/>
</dbReference>
<reference evidence="3" key="1">
    <citation type="submission" date="2019-10" db="EMBL/GenBank/DDBJ databases">
        <title>Lacipirellula parvula gen. nov., sp. nov., representing a lineage of planctomycetes widespread in freshwater anoxic habitats, and description of the family Lacipirellulaceae.</title>
        <authorList>
            <person name="Dedysh S.N."/>
            <person name="Kulichevskaya I.S."/>
            <person name="Beletsky A.V."/>
            <person name="Rakitin A.L."/>
            <person name="Mardanov A.V."/>
            <person name="Ivanova A.A."/>
            <person name="Saltykova V.X."/>
            <person name="Rijpstra W.I.C."/>
            <person name="Sinninghe Damste J.S."/>
            <person name="Ravin N.V."/>
        </authorList>
    </citation>
    <scope>NUCLEOTIDE SEQUENCE [LARGE SCALE GENOMIC DNA]</scope>
    <source>
        <strain evidence="3">PX69</strain>
    </source>
</reference>
<evidence type="ECO:0000313" key="3">
    <source>
        <dbReference type="Proteomes" id="UP000326837"/>
    </source>
</evidence>
<dbReference type="PROSITE" id="PS51318">
    <property type="entry name" value="TAT"/>
    <property type="match status" value="1"/>
</dbReference>
<dbReference type="KEGG" id="lpav:PLANPX_1642"/>
<dbReference type="AlphaFoldDB" id="A0A5K7X639"/>
<dbReference type="InterPro" id="IPR021889">
    <property type="entry name" value="DUF3500"/>
</dbReference>
<proteinExistence type="predicted"/>
<name>A0A5K7X639_9BACT</name>